<keyword evidence="1" id="KW-0732">Signal</keyword>
<proteinExistence type="predicted"/>
<keyword evidence="3" id="KW-1185">Reference proteome</keyword>
<dbReference type="EMBL" id="JACIJF010000004">
    <property type="protein sequence ID" value="MBB5710613.1"/>
    <property type="molecule type" value="Genomic_DNA"/>
</dbReference>
<gene>
    <name evidence="2" type="ORF">FHT02_001844</name>
</gene>
<accession>A0A840YQL4</accession>
<evidence type="ECO:0000313" key="3">
    <source>
        <dbReference type="Proteomes" id="UP000527143"/>
    </source>
</evidence>
<sequence>MISKHIIVRSGAALFAAALTVGATAALATPEDPSKGAAKSSAAAAAPFKASTKTKYCVVDATTGSRIPRKDCRTRDEWIALTGIDPVAAKK</sequence>
<dbReference type="AlphaFoldDB" id="A0A840YQL4"/>
<organism evidence="2 3">
    <name type="scientific">Sphingomonas xinjiangensis</name>
    <dbReference type="NCBI Taxonomy" id="643568"/>
    <lineage>
        <taxon>Bacteria</taxon>
        <taxon>Pseudomonadati</taxon>
        <taxon>Pseudomonadota</taxon>
        <taxon>Alphaproteobacteria</taxon>
        <taxon>Sphingomonadales</taxon>
        <taxon>Sphingomonadaceae</taxon>
        <taxon>Sphingomonas</taxon>
    </lineage>
</organism>
<feature type="chain" id="PRO_5032428690" evidence="1">
    <location>
        <begin position="29"/>
        <end position="91"/>
    </location>
</feature>
<dbReference type="Proteomes" id="UP000527143">
    <property type="component" value="Unassembled WGS sequence"/>
</dbReference>
<protein>
    <submittedName>
        <fullName evidence="2">Uncharacterized protein</fullName>
    </submittedName>
</protein>
<dbReference type="RefSeq" id="WP_184086671.1">
    <property type="nucleotide sequence ID" value="NZ_JACIJF010000004.1"/>
</dbReference>
<evidence type="ECO:0000256" key="1">
    <source>
        <dbReference type="SAM" id="SignalP"/>
    </source>
</evidence>
<comment type="caution">
    <text evidence="2">The sequence shown here is derived from an EMBL/GenBank/DDBJ whole genome shotgun (WGS) entry which is preliminary data.</text>
</comment>
<reference evidence="2 3" key="1">
    <citation type="submission" date="2020-08" db="EMBL/GenBank/DDBJ databases">
        <title>Genomic Encyclopedia of Type Strains, Phase IV (KMG-IV): sequencing the most valuable type-strain genomes for metagenomic binning, comparative biology and taxonomic classification.</title>
        <authorList>
            <person name="Goeker M."/>
        </authorList>
    </citation>
    <scope>NUCLEOTIDE SEQUENCE [LARGE SCALE GENOMIC DNA]</scope>
    <source>
        <strain evidence="2 3">DSM 26736</strain>
    </source>
</reference>
<evidence type="ECO:0000313" key="2">
    <source>
        <dbReference type="EMBL" id="MBB5710613.1"/>
    </source>
</evidence>
<feature type="signal peptide" evidence="1">
    <location>
        <begin position="1"/>
        <end position="28"/>
    </location>
</feature>
<name>A0A840YQL4_9SPHN</name>